<dbReference type="EC" id="3.4.21.53" evidence="1"/>
<evidence type="ECO:0000313" key="6">
    <source>
        <dbReference type="Proteomes" id="UP001596990"/>
    </source>
</evidence>
<dbReference type="GO" id="GO:0008233">
    <property type="term" value="F:peptidase activity"/>
    <property type="evidence" value="ECO:0007669"/>
    <property type="project" value="UniProtKB-KW"/>
</dbReference>
<evidence type="ECO:0000259" key="4">
    <source>
        <dbReference type="PROSITE" id="PS51786"/>
    </source>
</evidence>
<evidence type="ECO:0000259" key="3">
    <source>
        <dbReference type="PROSITE" id="PS50106"/>
    </source>
</evidence>
<protein>
    <recommendedName>
        <fullName evidence="1">endopeptidase La</fullName>
        <ecNumber evidence="1">3.4.21.53</ecNumber>
    </recommendedName>
</protein>
<dbReference type="Pfam" id="PF05362">
    <property type="entry name" value="Lon_C"/>
    <property type="match status" value="1"/>
</dbReference>
<dbReference type="EMBL" id="JBHTKL010000001">
    <property type="protein sequence ID" value="MFD1018063.1"/>
    <property type="molecule type" value="Genomic_DNA"/>
</dbReference>
<dbReference type="PROSITE" id="PS50106">
    <property type="entry name" value="PDZ"/>
    <property type="match status" value="1"/>
</dbReference>
<reference evidence="6" key="1">
    <citation type="journal article" date="2019" name="Int. J. Syst. Evol. Microbiol.">
        <title>The Global Catalogue of Microorganisms (GCM) 10K type strain sequencing project: providing services to taxonomists for standard genome sequencing and annotation.</title>
        <authorList>
            <consortium name="The Broad Institute Genomics Platform"/>
            <consortium name="The Broad Institute Genome Sequencing Center for Infectious Disease"/>
            <person name="Wu L."/>
            <person name="Ma J."/>
        </authorList>
    </citation>
    <scope>NUCLEOTIDE SEQUENCE [LARGE SCALE GENOMIC DNA]</scope>
    <source>
        <strain evidence="6">CCUG 56607</strain>
    </source>
</reference>
<comment type="caution">
    <text evidence="5">The sequence shown here is derived from an EMBL/GenBank/DDBJ whole genome shotgun (WGS) entry which is preliminary data.</text>
</comment>
<dbReference type="InterPro" id="IPR036034">
    <property type="entry name" value="PDZ_sf"/>
</dbReference>
<comment type="catalytic activity">
    <reaction evidence="1">
        <text>Hydrolysis of proteins in presence of ATP.</text>
        <dbReference type="EC" id="3.4.21.53"/>
    </reaction>
</comment>
<dbReference type="Gene3D" id="3.30.230.10">
    <property type="match status" value="1"/>
</dbReference>
<feature type="domain" description="PDZ" evidence="3">
    <location>
        <begin position="101"/>
        <end position="187"/>
    </location>
</feature>
<dbReference type="InterPro" id="IPR001478">
    <property type="entry name" value="PDZ"/>
</dbReference>
<dbReference type="InterPro" id="IPR027065">
    <property type="entry name" value="Lon_Prtase"/>
</dbReference>
<feature type="active site" evidence="1">
    <location>
        <position position="280"/>
    </location>
</feature>
<keyword evidence="1 5" id="KW-0378">Hydrolase</keyword>
<organism evidence="5 6">
    <name type="scientific">Thalassobacillus hwangdonensis</name>
    <dbReference type="NCBI Taxonomy" id="546108"/>
    <lineage>
        <taxon>Bacteria</taxon>
        <taxon>Bacillati</taxon>
        <taxon>Bacillota</taxon>
        <taxon>Bacilli</taxon>
        <taxon>Bacillales</taxon>
        <taxon>Bacillaceae</taxon>
        <taxon>Thalassobacillus</taxon>
    </lineage>
</organism>
<dbReference type="PANTHER" id="PTHR10046">
    <property type="entry name" value="ATP DEPENDENT LON PROTEASE FAMILY MEMBER"/>
    <property type="match status" value="1"/>
</dbReference>
<proteinExistence type="inferred from homology"/>
<dbReference type="InterPro" id="IPR020568">
    <property type="entry name" value="Ribosomal_Su5_D2-typ_SF"/>
</dbReference>
<dbReference type="Proteomes" id="UP001596990">
    <property type="component" value="Unassembled WGS sequence"/>
</dbReference>
<dbReference type="RefSeq" id="WP_386056286.1">
    <property type="nucleotide sequence ID" value="NZ_JBHTKL010000001.1"/>
</dbReference>
<evidence type="ECO:0000313" key="5">
    <source>
        <dbReference type="EMBL" id="MFD1018063.1"/>
    </source>
</evidence>
<dbReference type="PROSITE" id="PS51786">
    <property type="entry name" value="LON_PROTEOLYTIC"/>
    <property type="match status" value="1"/>
</dbReference>
<keyword evidence="2" id="KW-0812">Transmembrane</keyword>
<gene>
    <name evidence="5" type="ORF">ACFQ2J_02525</name>
</gene>
<keyword evidence="1" id="KW-0720">Serine protease</keyword>
<accession>A0ABW3KYV8</accession>
<feature type="active site" evidence="1">
    <location>
        <position position="235"/>
    </location>
</feature>
<dbReference type="SUPFAM" id="SSF54211">
    <property type="entry name" value="Ribosomal protein S5 domain 2-like"/>
    <property type="match status" value="1"/>
</dbReference>
<dbReference type="InterPro" id="IPR014721">
    <property type="entry name" value="Ribsml_uS5_D2-typ_fold_subgr"/>
</dbReference>
<keyword evidence="2" id="KW-0472">Membrane</keyword>
<comment type="similarity">
    <text evidence="1">Belongs to the peptidase S16 family.</text>
</comment>
<sequence length="341" mass="37434">MKSNRRYIITAIMVVLIAAFLTGFRLPYYIYQPGSADALNPVVSVEGGYDSEGDMHLVTVRGGQATPIQYLLAMVRPFHQIYPLEEIRPEGISESEYFHAQLQMMESSQEAAKVVAYEAADKQIEITYKGVYVMGLLEGMPANDKLEPGDRIIKVDDTKVEKSQDLIEYVEGKEAGDKVQLTLQRGGKEMTKEVALAQFPEQPEKLGVGISLVTDRDVEVDPETNFSSGEIGGPSAGLMFSLEIYDQLTEEDLTKGYQVAGTGSISYEGEIGRIGGIDKKVVAAHEDGCDIFFAPNEGGKDNSNYEEAKAAAEKIETSMKIVPVDNFEDALNYLEELDGKA</sequence>
<dbReference type="NCBIfam" id="NF041438">
    <property type="entry name" value="SepM_fam_S16"/>
    <property type="match status" value="1"/>
</dbReference>
<dbReference type="InterPro" id="IPR008269">
    <property type="entry name" value="Lon_proteolytic"/>
</dbReference>
<dbReference type="SMART" id="SM00228">
    <property type="entry name" value="PDZ"/>
    <property type="match status" value="1"/>
</dbReference>
<keyword evidence="1 5" id="KW-0645">Protease</keyword>
<keyword evidence="2" id="KW-1133">Transmembrane helix</keyword>
<dbReference type="GO" id="GO:0006508">
    <property type="term" value="P:proteolysis"/>
    <property type="evidence" value="ECO:0007669"/>
    <property type="project" value="UniProtKB-KW"/>
</dbReference>
<name>A0ABW3KYV8_9BACI</name>
<keyword evidence="6" id="KW-1185">Reference proteome</keyword>
<dbReference type="SUPFAM" id="SSF50156">
    <property type="entry name" value="PDZ domain-like"/>
    <property type="match status" value="1"/>
</dbReference>
<dbReference type="Pfam" id="PF13180">
    <property type="entry name" value="PDZ_2"/>
    <property type="match status" value="1"/>
</dbReference>
<evidence type="ECO:0000256" key="2">
    <source>
        <dbReference type="SAM" id="Phobius"/>
    </source>
</evidence>
<feature type="domain" description="Lon proteolytic" evidence="4">
    <location>
        <begin position="227"/>
        <end position="337"/>
    </location>
</feature>
<feature type="transmembrane region" description="Helical" evidence="2">
    <location>
        <begin position="7"/>
        <end position="31"/>
    </location>
</feature>
<evidence type="ECO:0000256" key="1">
    <source>
        <dbReference type="PROSITE-ProRule" id="PRU01122"/>
    </source>
</evidence>